<dbReference type="PANTHER" id="PTHR10773:SF19">
    <property type="match status" value="1"/>
</dbReference>
<dbReference type="EMBL" id="OV121132">
    <property type="protein sequence ID" value="CAH0547321.1"/>
    <property type="molecule type" value="Genomic_DNA"/>
</dbReference>
<feature type="region of interest" description="Disordered" evidence="1">
    <location>
        <begin position="1"/>
        <end position="20"/>
    </location>
</feature>
<evidence type="ECO:0000256" key="1">
    <source>
        <dbReference type="SAM" id="MobiDB-lite"/>
    </source>
</evidence>
<accession>A0A9P0FBQ1</accession>
<dbReference type="AlphaFoldDB" id="A0A9P0FBQ1"/>
<evidence type="ECO:0000313" key="4">
    <source>
        <dbReference type="Proteomes" id="UP001154078"/>
    </source>
</evidence>
<name>A0A9P0FBQ1_BRAAE</name>
<dbReference type="Pfam" id="PF25273">
    <property type="entry name" value="DUF7869"/>
    <property type="match status" value="1"/>
</dbReference>
<gene>
    <name evidence="3" type="ORF">MELIAE_LOCUS1336</name>
</gene>
<protein>
    <recommendedName>
        <fullName evidence="2">DUF7869 domain-containing protein</fullName>
    </recommendedName>
</protein>
<evidence type="ECO:0000313" key="3">
    <source>
        <dbReference type="EMBL" id="CAH0547321.1"/>
    </source>
</evidence>
<dbReference type="PANTHER" id="PTHR10773">
    <property type="entry name" value="DNA-DIRECTED RNA POLYMERASES I, II, AND III SUBUNIT RPABC2"/>
    <property type="match status" value="1"/>
</dbReference>
<proteinExistence type="predicted"/>
<evidence type="ECO:0000259" key="2">
    <source>
        <dbReference type="Pfam" id="PF25273"/>
    </source>
</evidence>
<keyword evidence="4" id="KW-1185">Reference proteome</keyword>
<organism evidence="3 4">
    <name type="scientific">Brassicogethes aeneus</name>
    <name type="common">Rape pollen beetle</name>
    <name type="synonym">Meligethes aeneus</name>
    <dbReference type="NCBI Taxonomy" id="1431903"/>
    <lineage>
        <taxon>Eukaryota</taxon>
        <taxon>Metazoa</taxon>
        <taxon>Ecdysozoa</taxon>
        <taxon>Arthropoda</taxon>
        <taxon>Hexapoda</taxon>
        <taxon>Insecta</taxon>
        <taxon>Pterygota</taxon>
        <taxon>Neoptera</taxon>
        <taxon>Endopterygota</taxon>
        <taxon>Coleoptera</taxon>
        <taxon>Polyphaga</taxon>
        <taxon>Cucujiformia</taxon>
        <taxon>Nitidulidae</taxon>
        <taxon>Meligethinae</taxon>
        <taxon>Brassicogethes</taxon>
    </lineage>
</organism>
<dbReference type="InterPro" id="IPR057191">
    <property type="entry name" value="DUF7869"/>
</dbReference>
<dbReference type="Proteomes" id="UP001154078">
    <property type="component" value="Chromosome 1"/>
</dbReference>
<sequence>MLRDSVLEDGNLHKDSQDKNVMVEEEGRYNLEMVDDQNFNTNNGNKAREEGVKEINAENLFDIDTSLTNKGEVRKRKKYVLLKKKRKVFLFQNRVKKHEVKPPCKCKKSCSVQIGEARRLEINIKYWKKSFTEQKAFLSHFIDISSVKTRRPGNTNDSRKQFSKRYFLKNENGERLKVCKVFFLTTLGYAGKNDSILRNIDSPPKDRRGSYTKKKVDREIIQTHIKKFSPCVSHYRREHAPNKLYLPSDVTVVNMFSDFKKCHPGLQISYELYRTVIKDMNISFTKLGHEECEKCDAFLLHDNGHNKQNANENTDCDKCFQWLDHIKKAEMSREEYRSDKKKIDDNESLYYSTDMQKVIMLPRIDMFKQVIFTPRIIVFNQSFVPLGSISQKHKAVAILWHECISGRKKEDIISAYNGFLTGYARDKKSVYLWADNCSAQNKNWCFLSYLIYVINCDHIAAEKLTIKYFETGHTFMSADSFHHLVEKSMKENPKIYDFQDFLNAVQNSTKSSYIKEMNFSDFKHWPNLTTNYQLQKINKNRPLLKDIAVLEARRGSKCLYYKTSFKDVEYKELNMLSKKNTSLKDPENHTTDRGVSSERKNQIITNLSSLIPKHKLSFWQNLHESNAQNLITVVEDD</sequence>
<feature type="domain" description="DUF7869" evidence="2">
    <location>
        <begin position="428"/>
        <end position="525"/>
    </location>
</feature>
<dbReference type="OrthoDB" id="6778620at2759"/>
<reference evidence="3" key="1">
    <citation type="submission" date="2021-12" db="EMBL/GenBank/DDBJ databases">
        <authorList>
            <person name="King R."/>
        </authorList>
    </citation>
    <scope>NUCLEOTIDE SEQUENCE</scope>
</reference>